<evidence type="ECO:0000256" key="1">
    <source>
        <dbReference type="SAM" id="Phobius"/>
    </source>
</evidence>
<evidence type="ECO:0008006" key="4">
    <source>
        <dbReference type="Google" id="ProtNLM"/>
    </source>
</evidence>
<evidence type="ECO:0000313" key="3">
    <source>
        <dbReference type="Proteomes" id="UP000192660"/>
    </source>
</evidence>
<reference evidence="3" key="1">
    <citation type="submission" date="2017-04" db="EMBL/GenBank/DDBJ databases">
        <authorList>
            <person name="Varghese N."/>
            <person name="Submissions S."/>
        </authorList>
    </citation>
    <scope>NUCLEOTIDE SEQUENCE [LARGE SCALE GENOMIC DNA]</scope>
    <source>
        <strain evidence="3">DSM 9293</strain>
    </source>
</reference>
<organism evidence="2 3">
    <name type="scientific">Sulfobacillus thermosulfidooxidans (strain DSM 9293 / VKM B-1269 / AT-1)</name>
    <dbReference type="NCBI Taxonomy" id="929705"/>
    <lineage>
        <taxon>Bacteria</taxon>
        <taxon>Bacillati</taxon>
        <taxon>Bacillota</taxon>
        <taxon>Clostridia</taxon>
        <taxon>Eubacteriales</taxon>
        <taxon>Clostridiales Family XVII. Incertae Sedis</taxon>
        <taxon>Sulfobacillus</taxon>
    </lineage>
</organism>
<name>A0A1W1WGD1_SULTA</name>
<keyword evidence="1" id="KW-0472">Membrane</keyword>
<evidence type="ECO:0000313" key="2">
    <source>
        <dbReference type="EMBL" id="SMC05110.1"/>
    </source>
</evidence>
<sequence>MRKCKGIIFLLAGIMFFSVFNSPIWASSAIRLVVTPKPLQAPSETTFIVVSQKVIPGTIELEFDNHTHIVLPLKKEATHEYAASYLIRSLGHLSVTVDDRHHHPLLYENYVVSKAPSHFLSKVVIAVIFFGISIWYWRRAQRYTGPQQK</sequence>
<feature type="transmembrane region" description="Helical" evidence="1">
    <location>
        <begin position="119"/>
        <end position="137"/>
    </location>
</feature>
<dbReference type="OrthoDB" id="2084759at2"/>
<keyword evidence="1" id="KW-1133">Transmembrane helix</keyword>
<keyword evidence="3" id="KW-1185">Reference proteome</keyword>
<dbReference type="AlphaFoldDB" id="A0A1W1WGD1"/>
<accession>A0A1W1WGD1</accession>
<protein>
    <recommendedName>
        <fullName evidence="4">CopC domain-containing protein</fullName>
    </recommendedName>
</protein>
<proteinExistence type="predicted"/>
<keyword evidence="1" id="KW-0812">Transmembrane</keyword>
<dbReference type="RefSeq" id="WP_084661481.1">
    <property type="nucleotide sequence ID" value="NZ_FWWY01000001.1"/>
</dbReference>
<dbReference type="Proteomes" id="UP000192660">
    <property type="component" value="Unassembled WGS sequence"/>
</dbReference>
<gene>
    <name evidence="2" type="ORF">SAMN00768000_2030</name>
</gene>
<dbReference type="EMBL" id="FWWY01000001">
    <property type="protein sequence ID" value="SMC05110.1"/>
    <property type="molecule type" value="Genomic_DNA"/>
</dbReference>